<dbReference type="InterPro" id="IPR013785">
    <property type="entry name" value="Aldolase_TIM"/>
</dbReference>
<keyword evidence="6 9" id="KW-0028">Amino-acid biosynthesis</keyword>
<proteinExistence type="inferred from homology"/>
<protein>
    <recommendedName>
        <fullName evidence="9">1-(5-phosphoribosyl)-5-[(5-phosphoribosylamino)methylideneamino] imidazole-4-carboxamide isomerase</fullName>
        <ecNumber evidence="9">5.3.1.16</ecNumber>
    </recommendedName>
    <alternativeName>
        <fullName evidence="9">Phosphoribosylformimino-5-aminoimidazole carboxamide ribotide isomerase</fullName>
    </alternativeName>
</protein>
<dbReference type="PANTHER" id="PTHR43090">
    <property type="entry name" value="1-(5-PHOSPHORIBOSYL)-5-[(5-PHOSPHORIBOSYLAMINO)METHYLIDENEAMINO] IMIDAZOLE-4-CARBOXAMIDE ISOMERASE"/>
    <property type="match status" value="1"/>
</dbReference>
<dbReference type="EMBL" id="CP019454">
    <property type="protein sequence ID" value="AUW93280.1"/>
    <property type="molecule type" value="Genomic_DNA"/>
</dbReference>
<dbReference type="Pfam" id="PF00977">
    <property type="entry name" value="His_biosynth"/>
    <property type="match status" value="1"/>
</dbReference>
<dbReference type="SUPFAM" id="SSF51366">
    <property type="entry name" value="Ribulose-phoshate binding barrel"/>
    <property type="match status" value="1"/>
</dbReference>
<evidence type="ECO:0000256" key="6">
    <source>
        <dbReference type="ARBA" id="ARBA00022605"/>
    </source>
</evidence>
<feature type="active site" description="Proton acceptor" evidence="9">
    <location>
        <position position="8"/>
    </location>
</feature>
<dbReference type="Proteomes" id="UP000325292">
    <property type="component" value="Chromosome"/>
</dbReference>
<evidence type="ECO:0000256" key="4">
    <source>
        <dbReference type="ARBA" id="ARBA00009667"/>
    </source>
</evidence>
<comment type="pathway">
    <text evidence="3 9">Amino-acid biosynthesis; L-histidine biosynthesis; L-histidine from 5-phospho-alpha-D-ribose 1-diphosphate: step 4/9.</text>
</comment>
<evidence type="ECO:0000256" key="7">
    <source>
        <dbReference type="ARBA" id="ARBA00023102"/>
    </source>
</evidence>
<gene>
    <name evidence="9" type="primary">hisA</name>
    <name evidence="11" type="ORF">BXT84_04360</name>
</gene>
<dbReference type="InterPro" id="IPR023016">
    <property type="entry name" value="HisA/PriA"/>
</dbReference>
<evidence type="ECO:0000313" key="12">
    <source>
        <dbReference type="Proteomes" id="UP000325292"/>
    </source>
</evidence>
<accession>A0ABN5GXR6</accession>
<dbReference type="PANTHER" id="PTHR43090:SF2">
    <property type="entry name" value="1-(5-PHOSPHORIBOSYL)-5-[(5-PHOSPHORIBOSYLAMINO)METHYLIDENEAMINO] IMIDAZOLE-4-CARBOXAMIDE ISOMERASE"/>
    <property type="match status" value="1"/>
</dbReference>
<dbReference type="InterPro" id="IPR006062">
    <property type="entry name" value="His_biosynth"/>
</dbReference>
<keyword evidence="8 9" id="KW-0413">Isomerase</keyword>
<keyword evidence="7 9" id="KW-0368">Histidine biosynthesis</keyword>
<evidence type="ECO:0000256" key="8">
    <source>
        <dbReference type="ARBA" id="ARBA00023235"/>
    </source>
</evidence>
<dbReference type="Gene3D" id="3.20.20.70">
    <property type="entry name" value="Aldolase class I"/>
    <property type="match status" value="1"/>
</dbReference>
<comment type="similarity">
    <text evidence="4 9 10">Belongs to the HisA/HisF family.</text>
</comment>
<dbReference type="EC" id="5.3.1.16" evidence="9"/>
<keyword evidence="5 9" id="KW-0963">Cytoplasm</keyword>
<evidence type="ECO:0000256" key="3">
    <source>
        <dbReference type="ARBA" id="ARBA00005133"/>
    </source>
</evidence>
<evidence type="ECO:0000313" key="11">
    <source>
        <dbReference type="EMBL" id="AUW93280.1"/>
    </source>
</evidence>
<name>A0ABN5GXR6_9FIRM</name>
<evidence type="ECO:0000256" key="2">
    <source>
        <dbReference type="ARBA" id="ARBA00004496"/>
    </source>
</evidence>
<organism evidence="11 12">
    <name type="scientific">Sulfobacillus thermotolerans</name>
    <dbReference type="NCBI Taxonomy" id="338644"/>
    <lineage>
        <taxon>Bacteria</taxon>
        <taxon>Bacillati</taxon>
        <taxon>Bacillota</taxon>
        <taxon>Clostridia</taxon>
        <taxon>Eubacteriales</taxon>
        <taxon>Clostridiales Family XVII. Incertae Sedis</taxon>
        <taxon>Sulfobacillus</taxon>
    </lineage>
</organism>
<keyword evidence="12" id="KW-1185">Reference proteome</keyword>
<comment type="subcellular location">
    <subcellularLocation>
        <location evidence="2 9">Cytoplasm</location>
    </subcellularLocation>
</comment>
<reference evidence="11 12" key="1">
    <citation type="journal article" date="2019" name="Sci. Rep.">
        <title>Sulfobacillus thermotolerans: new insights into resistance and metabolic capacities of acidophilic chemolithotrophs.</title>
        <authorList>
            <person name="Panyushkina A.E."/>
            <person name="Babenko V.V."/>
            <person name="Nikitina A.S."/>
            <person name="Selezneva O.V."/>
            <person name="Tsaplina I.A."/>
            <person name="Letarova M.A."/>
            <person name="Kostryukova E.S."/>
            <person name="Letarov A.V."/>
        </authorList>
    </citation>
    <scope>NUCLEOTIDE SEQUENCE [LARGE SCALE GENOMIC DNA]</scope>
    <source>
        <strain evidence="11 12">Kr1</strain>
    </source>
</reference>
<evidence type="ECO:0000256" key="1">
    <source>
        <dbReference type="ARBA" id="ARBA00000901"/>
    </source>
</evidence>
<dbReference type="InterPro" id="IPR044524">
    <property type="entry name" value="Isoase_HisA-like"/>
</dbReference>
<dbReference type="InterPro" id="IPR011060">
    <property type="entry name" value="RibuloseP-bd_barrel"/>
</dbReference>
<evidence type="ECO:0000256" key="5">
    <source>
        <dbReference type="ARBA" id="ARBA00022490"/>
    </source>
</evidence>
<feature type="active site" description="Proton donor" evidence="9">
    <location>
        <position position="129"/>
    </location>
</feature>
<dbReference type="GO" id="GO:0016853">
    <property type="term" value="F:isomerase activity"/>
    <property type="evidence" value="ECO:0007669"/>
    <property type="project" value="UniProtKB-KW"/>
</dbReference>
<sequence length="234" mass="25943">MEIWPAVDWFDGQMVRLERGSYNRVTAYTDDPLALFQERYHALPKRIHLVDLKGAKDGSFSAWPLLERMARLGIDVEVGGGFRETQQVQKALDSGACRVVLGTRLIEDKAWAQDLLHQFGPHKLVASIDIKDGRAMLRGWTTNGLAADTEWFTLYHMGFTLCNITDISRDGTLIGLDPAFWRETGQYPGEIGAGGGIAHMEDLALLEAMGIGRAVIGKAWVSGQIDLHQCKGVF</sequence>
<evidence type="ECO:0000256" key="10">
    <source>
        <dbReference type="RuleBase" id="RU003657"/>
    </source>
</evidence>
<comment type="catalytic activity">
    <reaction evidence="1 9">
        <text>1-(5-phospho-beta-D-ribosyl)-5-[(5-phospho-beta-D-ribosylamino)methylideneamino]imidazole-4-carboxamide = 5-[(5-phospho-1-deoxy-D-ribulos-1-ylimino)methylamino]-1-(5-phospho-beta-D-ribosyl)imidazole-4-carboxamide</text>
        <dbReference type="Rhea" id="RHEA:15469"/>
        <dbReference type="ChEBI" id="CHEBI:58435"/>
        <dbReference type="ChEBI" id="CHEBI:58525"/>
        <dbReference type="EC" id="5.3.1.16"/>
    </reaction>
</comment>
<dbReference type="HAMAP" id="MF_01014">
    <property type="entry name" value="HisA"/>
    <property type="match status" value="1"/>
</dbReference>
<evidence type="ECO:0000256" key="9">
    <source>
        <dbReference type="HAMAP-Rule" id="MF_01014"/>
    </source>
</evidence>